<sequence>MKYELQEFKSMVDALHESDGFETWMIEQRYPIENMAIEAGRICQKFKDVSLQKDAVLFTKYFHQHQHALVDMADQVYAFLKKYGNDDHEQEDVDDEGELSVQRLYNALVSILQFMQTQLKIFFKTDGKVPRSFIEQHQYQEDQNHIFIEKVLLERGINSTIVTHLITVLRFEDQQPNEEISFAIYTYVHRVQKELLVYLQGRDDETNNYRILKLLTTLNLNSIGIYEHYHGVINDSQLPHFKIPGFQKPTDPIKMSLLLFIITEINSLHALKLIAKELYPLEN</sequence>
<gene>
    <name evidence="1" type="ORF">HDE68_004717</name>
</gene>
<evidence type="ECO:0000313" key="1">
    <source>
        <dbReference type="EMBL" id="MBB5638782.1"/>
    </source>
</evidence>
<accession>A0A7W9E0S6</accession>
<reference evidence="1 2" key="1">
    <citation type="submission" date="2020-08" db="EMBL/GenBank/DDBJ databases">
        <title>Genomic Encyclopedia of Type Strains, Phase IV (KMG-V): Genome sequencing to study the core and pangenomes of soil and plant-associated prokaryotes.</title>
        <authorList>
            <person name="Whitman W."/>
        </authorList>
    </citation>
    <scope>NUCLEOTIDE SEQUENCE [LARGE SCALE GENOMIC DNA]</scope>
    <source>
        <strain evidence="1 2">S3M1</strain>
    </source>
</reference>
<comment type="caution">
    <text evidence="1">The sequence shown here is derived from an EMBL/GenBank/DDBJ whole genome shotgun (WGS) entry which is preliminary data.</text>
</comment>
<organism evidence="1 2">
    <name type="scientific">Pedobacter cryoconitis</name>
    <dbReference type="NCBI Taxonomy" id="188932"/>
    <lineage>
        <taxon>Bacteria</taxon>
        <taxon>Pseudomonadati</taxon>
        <taxon>Bacteroidota</taxon>
        <taxon>Sphingobacteriia</taxon>
        <taxon>Sphingobacteriales</taxon>
        <taxon>Sphingobacteriaceae</taxon>
        <taxon>Pedobacter</taxon>
    </lineage>
</organism>
<protein>
    <submittedName>
        <fullName evidence="1">Uncharacterized protein</fullName>
    </submittedName>
</protein>
<proteinExistence type="predicted"/>
<name>A0A7W9E0S6_9SPHI</name>
<dbReference type="Proteomes" id="UP000537204">
    <property type="component" value="Unassembled WGS sequence"/>
</dbReference>
<dbReference type="RefSeq" id="WP_183884582.1">
    <property type="nucleotide sequence ID" value="NZ_JACHCE010000010.1"/>
</dbReference>
<evidence type="ECO:0000313" key="2">
    <source>
        <dbReference type="Proteomes" id="UP000537204"/>
    </source>
</evidence>
<dbReference type="AlphaFoldDB" id="A0A7W9E0S6"/>
<dbReference type="EMBL" id="JACHCE010000010">
    <property type="protein sequence ID" value="MBB5638782.1"/>
    <property type="molecule type" value="Genomic_DNA"/>
</dbReference>